<comment type="caution">
    <text evidence="8">The sequence shown here is derived from an EMBL/GenBank/DDBJ whole genome shotgun (WGS) entry which is preliminary data.</text>
</comment>
<evidence type="ECO:0000313" key="9">
    <source>
        <dbReference type="Proteomes" id="UP001501570"/>
    </source>
</evidence>
<dbReference type="InterPro" id="IPR001867">
    <property type="entry name" value="OmpR/PhoB-type_DNA-bd"/>
</dbReference>
<dbReference type="SUPFAM" id="SSF52540">
    <property type="entry name" value="P-loop containing nucleoside triphosphate hydrolases"/>
    <property type="match status" value="1"/>
</dbReference>
<proteinExistence type="inferred from homology"/>
<dbReference type="PRINTS" id="PR00364">
    <property type="entry name" value="DISEASERSIST"/>
</dbReference>
<dbReference type="Pfam" id="PF13424">
    <property type="entry name" value="TPR_12"/>
    <property type="match status" value="2"/>
</dbReference>
<evidence type="ECO:0000256" key="5">
    <source>
        <dbReference type="PROSITE-ProRule" id="PRU01091"/>
    </source>
</evidence>
<feature type="domain" description="OmpR/PhoB-type" evidence="7">
    <location>
        <begin position="1"/>
        <end position="92"/>
    </location>
</feature>
<dbReference type="Gene3D" id="1.10.10.10">
    <property type="entry name" value="Winged helix-like DNA-binding domain superfamily/Winged helix DNA-binding domain"/>
    <property type="match status" value="2"/>
</dbReference>
<evidence type="ECO:0000256" key="6">
    <source>
        <dbReference type="SAM" id="MobiDB-lite"/>
    </source>
</evidence>
<dbReference type="EMBL" id="BAABJQ010000012">
    <property type="protein sequence ID" value="GAA5189640.1"/>
    <property type="molecule type" value="Genomic_DNA"/>
</dbReference>
<name>A0ABP9S186_9ACTN</name>
<organism evidence="8 9">
    <name type="scientific">Rugosimonospora acidiphila</name>
    <dbReference type="NCBI Taxonomy" id="556531"/>
    <lineage>
        <taxon>Bacteria</taxon>
        <taxon>Bacillati</taxon>
        <taxon>Actinomycetota</taxon>
        <taxon>Actinomycetes</taxon>
        <taxon>Micromonosporales</taxon>
        <taxon>Micromonosporaceae</taxon>
        <taxon>Rugosimonospora</taxon>
    </lineage>
</organism>
<dbReference type="InterPro" id="IPR051677">
    <property type="entry name" value="AfsR-DnrI-RedD_regulator"/>
</dbReference>
<evidence type="ECO:0000313" key="8">
    <source>
        <dbReference type="EMBL" id="GAA5189640.1"/>
    </source>
</evidence>
<evidence type="ECO:0000256" key="2">
    <source>
        <dbReference type="ARBA" id="ARBA00023015"/>
    </source>
</evidence>
<evidence type="ECO:0000256" key="3">
    <source>
        <dbReference type="ARBA" id="ARBA00023125"/>
    </source>
</evidence>
<keyword evidence="3 5" id="KW-0238">DNA-binding</keyword>
<keyword evidence="4" id="KW-0804">Transcription</keyword>
<dbReference type="Gene3D" id="1.25.40.10">
    <property type="entry name" value="Tetratricopeptide repeat domain"/>
    <property type="match status" value="2"/>
</dbReference>
<dbReference type="InterPro" id="IPR016032">
    <property type="entry name" value="Sig_transdc_resp-reg_C-effctor"/>
</dbReference>
<keyword evidence="2" id="KW-0805">Transcription regulation</keyword>
<dbReference type="PROSITE" id="PS51755">
    <property type="entry name" value="OMPR_PHOB"/>
    <property type="match status" value="1"/>
</dbReference>
<sequence>MEFRVLGAVEVLTPRGTLSVGPPQRRAVLAALLVDAGRPVPPEVLLGRVWDDAPDGARRALHAHITRLRRLLADGGQPATLVRRSGGYALDIAPGDIDLHRFHGLVAAARTSRRAHGERSALLRRALGLWHGMPLADVAGDWAARTRQALLRQRLDAAVLLTDVELQRGAHGAVIQLVRELLVEYPLAEPLHAALMRALVAAGRQAEALDTFAALRTGLRDGLGAEPGAQLHELHQAILLGRALPATAPDPVHDGPIHDGPIHDGPIHEGPAGGPHNGWPHNDGPHEDHPHEHPAHDSVAHGTPAPTRSRPTGVAAEGEADADTDAQSPSSPPQHGAPHGTAPPRCLPRDLADFTGREPVLHRLLDAVSAERHPTTAPIILSIDGMPGVGKTTLAVHFAHRVAGRYPDAQLYIDLLGHDADAPLETGAALDTLLRQLGVPGDRIPDRLDERITLWRGELAGRRALLMLDNAATSDQILPILPAEPGCLTLVTSRRRLPELDGATTLSLDVLTTAEAIALQRRIAGDRVTSAPEAAEEVARRCGHLPLAIRLAAARLAHRPSWGMSGLAERLRTAVTPLRELVAGGRTVEAAFALSYQQLRPAVQVFFRRLGGYPGLDITSEAAAALVGIQPAEADEVLTELVDAHLVEERVAGRYGLHDLLREYASQLASADPPARRRTATVRLLTYYLHVSATGAAFLEPNISMPFEYSLEPVPAWIRPLGDESAAEDWFEAERANLVAAIQLAAEERHDRLCWRLTRAVWRDLYYRGYDDACLHTHRLAIEAADRAGEPEGVALGHNSVAAMHFRRGRWDQALRHLDEAIALRAALGDRAQQASSLNNKATVLNACGRYRQALAVHREALALWLAMPQPNEGALLSYSNMGQSYMYAGDYAAAEETYVRLTELADALDSDRQRNIVYGHVGELRLKQGRFAEAVELLTRRRLAPTPGDPLLFAETVRLLGTAHRGLGQLQEALHCHRQSLSILQETGALFSECDSHLELAATLRALGDRPAALDEYRQALDIGGRLNLERQVGEAVEGLARLDTGSA</sequence>
<feature type="compositionally biased region" description="Basic and acidic residues" evidence="6">
    <location>
        <begin position="251"/>
        <end position="267"/>
    </location>
</feature>
<dbReference type="SMART" id="SM00028">
    <property type="entry name" value="TPR"/>
    <property type="match status" value="5"/>
</dbReference>
<dbReference type="SMART" id="SM01043">
    <property type="entry name" value="BTAD"/>
    <property type="match status" value="1"/>
</dbReference>
<dbReference type="InterPro" id="IPR027417">
    <property type="entry name" value="P-loop_NTPase"/>
</dbReference>
<comment type="similarity">
    <text evidence="1">Belongs to the AfsR/DnrI/RedD regulatory family.</text>
</comment>
<dbReference type="Pfam" id="PF13181">
    <property type="entry name" value="TPR_8"/>
    <property type="match status" value="1"/>
</dbReference>
<dbReference type="InterPro" id="IPR005158">
    <property type="entry name" value="BTAD"/>
</dbReference>
<dbReference type="Proteomes" id="UP001501570">
    <property type="component" value="Unassembled WGS sequence"/>
</dbReference>
<feature type="compositionally biased region" description="Basic and acidic residues" evidence="6">
    <location>
        <begin position="283"/>
        <end position="299"/>
    </location>
</feature>
<dbReference type="PANTHER" id="PTHR35807:SF1">
    <property type="entry name" value="TRANSCRIPTIONAL REGULATOR REDD"/>
    <property type="match status" value="1"/>
</dbReference>
<gene>
    <name evidence="8" type="ORF">GCM10023322_42880</name>
</gene>
<dbReference type="RefSeq" id="WP_345632101.1">
    <property type="nucleotide sequence ID" value="NZ_BAABJQ010000012.1"/>
</dbReference>
<dbReference type="CDD" id="cd15831">
    <property type="entry name" value="BTAD"/>
    <property type="match status" value="1"/>
</dbReference>
<protein>
    <recommendedName>
        <fullName evidence="7">OmpR/PhoB-type domain-containing protein</fullName>
    </recommendedName>
</protein>
<dbReference type="Pfam" id="PF00486">
    <property type="entry name" value="Trans_reg_C"/>
    <property type="match status" value="1"/>
</dbReference>
<dbReference type="SUPFAM" id="SSF48452">
    <property type="entry name" value="TPR-like"/>
    <property type="match status" value="3"/>
</dbReference>
<dbReference type="InterPro" id="IPR036388">
    <property type="entry name" value="WH-like_DNA-bd_sf"/>
</dbReference>
<evidence type="ECO:0000256" key="4">
    <source>
        <dbReference type="ARBA" id="ARBA00023163"/>
    </source>
</evidence>
<dbReference type="InterPro" id="IPR019734">
    <property type="entry name" value="TPR_rpt"/>
</dbReference>
<dbReference type="PANTHER" id="PTHR35807">
    <property type="entry name" value="TRANSCRIPTIONAL REGULATOR REDD-RELATED"/>
    <property type="match status" value="1"/>
</dbReference>
<dbReference type="SUPFAM" id="SSF46894">
    <property type="entry name" value="C-terminal effector domain of the bipartite response regulators"/>
    <property type="match status" value="1"/>
</dbReference>
<keyword evidence="9" id="KW-1185">Reference proteome</keyword>
<dbReference type="InterPro" id="IPR011990">
    <property type="entry name" value="TPR-like_helical_dom_sf"/>
</dbReference>
<feature type="region of interest" description="Disordered" evidence="6">
    <location>
        <begin position="246"/>
        <end position="352"/>
    </location>
</feature>
<dbReference type="SMART" id="SM00862">
    <property type="entry name" value="Trans_reg_C"/>
    <property type="match status" value="1"/>
</dbReference>
<dbReference type="Pfam" id="PF03704">
    <property type="entry name" value="BTAD"/>
    <property type="match status" value="1"/>
</dbReference>
<reference evidence="9" key="1">
    <citation type="journal article" date="2019" name="Int. J. Syst. Evol. Microbiol.">
        <title>The Global Catalogue of Microorganisms (GCM) 10K type strain sequencing project: providing services to taxonomists for standard genome sequencing and annotation.</title>
        <authorList>
            <consortium name="The Broad Institute Genomics Platform"/>
            <consortium name="The Broad Institute Genome Sequencing Center for Infectious Disease"/>
            <person name="Wu L."/>
            <person name="Ma J."/>
        </authorList>
    </citation>
    <scope>NUCLEOTIDE SEQUENCE [LARGE SCALE GENOMIC DNA]</scope>
    <source>
        <strain evidence="9">JCM 18304</strain>
    </source>
</reference>
<feature type="DNA-binding region" description="OmpR/PhoB-type" evidence="5">
    <location>
        <begin position="1"/>
        <end position="92"/>
    </location>
</feature>
<dbReference type="InterPro" id="IPR042197">
    <property type="entry name" value="Apaf_helical"/>
</dbReference>
<evidence type="ECO:0000256" key="1">
    <source>
        <dbReference type="ARBA" id="ARBA00005820"/>
    </source>
</evidence>
<dbReference type="Gene3D" id="3.40.50.300">
    <property type="entry name" value="P-loop containing nucleotide triphosphate hydrolases"/>
    <property type="match status" value="1"/>
</dbReference>
<dbReference type="Gene3D" id="1.10.8.430">
    <property type="entry name" value="Helical domain of apoptotic protease-activating factors"/>
    <property type="match status" value="1"/>
</dbReference>
<accession>A0ABP9S186</accession>
<evidence type="ECO:0000259" key="7">
    <source>
        <dbReference type="PROSITE" id="PS51755"/>
    </source>
</evidence>